<name>A0ABV2AG65_9EUKA</name>
<protein>
    <submittedName>
        <fullName evidence="1">Uncharacterized protein</fullName>
    </submittedName>
</protein>
<evidence type="ECO:0000313" key="1">
    <source>
        <dbReference type="EMBL" id="MES1918232.1"/>
    </source>
</evidence>
<gene>
    <name evidence="1" type="ORF">MHBO_000232</name>
</gene>
<comment type="caution">
    <text evidence="1">The sequence shown here is derived from an EMBL/GenBank/DDBJ whole genome shotgun (WGS) entry which is preliminary data.</text>
</comment>
<sequence>MSAQTANIQKSRQTTVFPGTKLSYGIKSFFPAKKNQLYENESEELKIFNFTERGQNLKEGNSDIGRRTNNCDRGFKGPKDGNSDQNLQINLCKNSFEHGGNAANLVGKNMLFLKENDNEKSNLDKTVNCFIETFGHSPLFPGAEEDGRTSQNRFFEERSIDKLRETAIRLRRAGAEALSLLQSVISSVPDSLFEKPAAINALKSRRCSSSSPQKSLKSVSKRNLVRSNLKFVRFLPRAGQSTPGKTALRLWKDKDGIAFYDCSCEGRIPSFLLTKQSKT</sequence>
<accession>A0ABV2AG65</accession>
<reference evidence="1 2" key="1">
    <citation type="journal article" date="2024" name="BMC Biol.">
        <title>Comparative genomics of Ascetosporea gives new insight into the evolutionary basis for animal parasitism in Rhizaria.</title>
        <authorList>
            <person name="Hiltunen Thoren M."/>
            <person name="Onut-Brannstrom I."/>
            <person name="Alfjorden A."/>
            <person name="Peckova H."/>
            <person name="Swords F."/>
            <person name="Hooper C."/>
            <person name="Holzer A.S."/>
            <person name="Bass D."/>
            <person name="Burki F."/>
        </authorList>
    </citation>
    <scope>NUCLEOTIDE SEQUENCE [LARGE SCALE GENOMIC DNA]</scope>
    <source>
        <strain evidence="1">20-A016</strain>
    </source>
</reference>
<keyword evidence="2" id="KW-1185">Reference proteome</keyword>
<dbReference type="EMBL" id="JBDODL010000030">
    <property type="protein sequence ID" value="MES1918232.1"/>
    <property type="molecule type" value="Genomic_DNA"/>
</dbReference>
<evidence type="ECO:0000313" key="2">
    <source>
        <dbReference type="Proteomes" id="UP001439008"/>
    </source>
</evidence>
<dbReference type="Proteomes" id="UP001439008">
    <property type="component" value="Unassembled WGS sequence"/>
</dbReference>
<organism evidence="1 2">
    <name type="scientific">Bonamia ostreae</name>
    <dbReference type="NCBI Taxonomy" id="126728"/>
    <lineage>
        <taxon>Eukaryota</taxon>
        <taxon>Sar</taxon>
        <taxon>Rhizaria</taxon>
        <taxon>Endomyxa</taxon>
        <taxon>Ascetosporea</taxon>
        <taxon>Haplosporida</taxon>
        <taxon>Bonamia</taxon>
    </lineage>
</organism>
<proteinExistence type="predicted"/>